<feature type="active site" evidence="9">
    <location>
        <position position="139"/>
    </location>
</feature>
<protein>
    <recommendedName>
        <fullName evidence="9">Lipoprotein signal peptidase</fullName>
        <ecNumber evidence="9">3.4.23.36</ecNumber>
    </recommendedName>
    <alternativeName>
        <fullName evidence="9">Prolipoprotein signal peptidase</fullName>
    </alternativeName>
    <alternativeName>
        <fullName evidence="9">Signal peptidase II</fullName>
        <shortName evidence="9">SPase II</shortName>
    </alternativeName>
</protein>
<dbReference type="PANTHER" id="PTHR33695">
    <property type="entry name" value="LIPOPROTEIN SIGNAL PEPTIDASE"/>
    <property type="match status" value="1"/>
</dbReference>
<evidence type="ECO:0000256" key="4">
    <source>
        <dbReference type="ARBA" id="ARBA00022692"/>
    </source>
</evidence>
<comment type="caution">
    <text evidence="9">Lacks conserved residue(s) required for the propagation of feature annotation.</text>
</comment>
<keyword evidence="7 9" id="KW-1133">Transmembrane helix</keyword>
<comment type="pathway">
    <text evidence="9">Protein modification; lipoprotein biosynthesis (signal peptide cleavage).</text>
</comment>
<evidence type="ECO:0000256" key="3">
    <source>
        <dbReference type="ARBA" id="ARBA00022670"/>
    </source>
</evidence>
<gene>
    <name evidence="9" type="primary">lspA</name>
    <name evidence="12" type="ORF">J2T57_000899</name>
</gene>
<name>A0AAE3G1D9_9GAMM</name>
<dbReference type="EC" id="3.4.23.36" evidence="9"/>
<keyword evidence="2 9" id="KW-1003">Cell membrane</keyword>
<dbReference type="GO" id="GO:0006508">
    <property type="term" value="P:proteolysis"/>
    <property type="evidence" value="ECO:0007669"/>
    <property type="project" value="UniProtKB-KW"/>
</dbReference>
<evidence type="ECO:0000313" key="13">
    <source>
        <dbReference type="Proteomes" id="UP001205843"/>
    </source>
</evidence>
<dbReference type="GO" id="GO:0005886">
    <property type="term" value="C:plasma membrane"/>
    <property type="evidence" value="ECO:0007669"/>
    <property type="project" value="UniProtKB-SubCell"/>
</dbReference>
<dbReference type="Pfam" id="PF01252">
    <property type="entry name" value="Peptidase_A8"/>
    <property type="match status" value="1"/>
</dbReference>
<dbReference type="Proteomes" id="UP001205843">
    <property type="component" value="Unassembled WGS sequence"/>
</dbReference>
<dbReference type="InterPro" id="IPR001872">
    <property type="entry name" value="Peptidase_A8"/>
</dbReference>
<comment type="subcellular location">
    <subcellularLocation>
        <location evidence="9">Cell membrane</location>
        <topology evidence="9">Multi-pass membrane protein</topology>
    </subcellularLocation>
</comment>
<keyword evidence="8 9" id="KW-0472">Membrane</keyword>
<keyword evidence="3 9" id="KW-0645">Protease</keyword>
<dbReference type="PANTHER" id="PTHR33695:SF1">
    <property type="entry name" value="LIPOPROTEIN SIGNAL PEPTIDASE"/>
    <property type="match status" value="1"/>
</dbReference>
<comment type="function">
    <text evidence="9 10">This protein specifically catalyzes the removal of signal peptides from prolipoproteins.</text>
</comment>
<dbReference type="NCBIfam" id="TIGR00077">
    <property type="entry name" value="lspA"/>
    <property type="match status" value="1"/>
</dbReference>
<dbReference type="RefSeq" id="WP_253474896.1">
    <property type="nucleotide sequence ID" value="NZ_JALJXV010000002.1"/>
</dbReference>
<evidence type="ECO:0000256" key="6">
    <source>
        <dbReference type="ARBA" id="ARBA00022801"/>
    </source>
</evidence>
<keyword evidence="13" id="KW-1185">Reference proteome</keyword>
<dbReference type="GO" id="GO:0004190">
    <property type="term" value="F:aspartic-type endopeptidase activity"/>
    <property type="evidence" value="ECO:0007669"/>
    <property type="project" value="UniProtKB-UniRule"/>
</dbReference>
<proteinExistence type="inferred from homology"/>
<feature type="transmembrane region" description="Helical" evidence="9">
    <location>
        <begin position="131"/>
        <end position="155"/>
    </location>
</feature>
<feature type="transmembrane region" description="Helical" evidence="9">
    <location>
        <begin position="94"/>
        <end position="111"/>
    </location>
</feature>
<evidence type="ECO:0000256" key="2">
    <source>
        <dbReference type="ARBA" id="ARBA00022475"/>
    </source>
</evidence>
<keyword evidence="6 9" id="KW-0378">Hydrolase</keyword>
<evidence type="ECO:0000256" key="1">
    <source>
        <dbReference type="ARBA" id="ARBA00006139"/>
    </source>
</evidence>
<comment type="catalytic activity">
    <reaction evidence="9 10">
        <text>Release of signal peptides from bacterial membrane prolipoproteins. Hydrolyzes -Xaa-Yaa-Zaa-|-(S,diacylglyceryl)Cys-, in which Xaa is hydrophobic (preferably Leu), and Yaa (Ala or Ser) and Zaa (Gly or Ala) have small, neutral side chains.</text>
        <dbReference type="EC" id="3.4.23.36"/>
    </reaction>
</comment>
<sequence length="167" mass="18758">MDGNLRKVPWLTIAIAVVVIDQLTKVAAEQYLEYLRPVPLLPFLNLTLSYNPGAAFSFLGDASGWQRWLFTGFALVVSVVLVVWLRRLPANERWLAWGLALLLGGAIGNVIDRLIHGHVIDFIHVYYDRWHYPIFNIADSAITIGVAMILVHAFFLDKRGSEDQVGS</sequence>
<dbReference type="PROSITE" id="PS00855">
    <property type="entry name" value="SPASE_II"/>
    <property type="match status" value="1"/>
</dbReference>
<reference evidence="12" key="1">
    <citation type="submission" date="2022-03" db="EMBL/GenBank/DDBJ databases">
        <title>Genomic Encyclopedia of Type Strains, Phase III (KMG-III): the genomes of soil and plant-associated and newly described type strains.</title>
        <authorList>
            <person name="Whitman W."/>
        </authorList>
    </citation>
    <scope>NUCLEOTIDE SEQUENCE</scope>
    <source>
        <strain evidence="12">ANL 6-2</strain>
    </source>
</reference>
<dbReference type="AlphaFoldDB" id="A0AAE3G1D9"/>
<comment type="caution">
    <text evidence="12">The sequence shown here is derived from an EMBL/GenBank/DDBJ whole genome shotgun (WGS) entry which is preliminary data.</text>
</comment>
<organism evidence="12 13">
    <name type="scientific">Natronocella acetinitrilica</name>
    <dbReference type="NCBI Taxonomy" id="414046"/>
    <lineage>
        <taxon>Bacteria</taxon>
        <taxon>Pseudomonadati</taxon>
        <taxon>Pseudomonadota</taxon>
        <taxon>Gammaproteobacteria</taxon>
        <taxon>Chromatiales</taxon>
        <taxon>Ectothiorhodospiraceae</taxon>
        <taxon>Natronocella</taxon>
    </lineage>
</organism>
<accession>A0AAE3G1D9</accession>
<keyword evidence="4 9" id="KW-0812">Transmembrane</keyword>
<evidence type="ECO:0000256" key="5">
    <source>
        <dbReference type="ARBA" id="ARBA00022750"/>
    </source>
</evidence>
<dbReference type="HAMAP" id="MF_00161">
    <property type="entry name" value="LspA"/>
    <property type="match status" value="1"/>
</dbReference>
<keyword evidence="5 9" id="KW-0064">Aspartyl protease</keyword>
<evidence type="ECO:0000256" key="8">
    <source>
        <dbReference type="ARBA" id="ARBA00023136"/>
    </source>
</evidence>
<evidence type="ECO:0000313" key="12">
    <source>
        <dbReference type="EMBL" id="MCP1673800.1"/>
    </source>
</evidence>
<evidence type="ECO:0000256" key="10">
    <source>
        <dbReference type="RuleBase" id="RU000594"/>
    </source>
</evidence>
<feature type="active site" evidence="9">
    <location>
        <position position="121"/>
    </location>
</feature>
<evidence type="ECO:0000256" key="7">
    <source>
        <dbReference type="ARBA" id="ARBA00022989"/>
    </source>
</evidence>
<comment type="similarity">
    <text evidence="1 9 11">Belongs to the peptidase A8 family.</text>
</comment>
<feature type="transmembrane region" description="Helical" evidence="9">
    <location>
        <begin position="65"/>
        <end position="85"/>
    </location>
</feature>
<evidence type="ECO:0000256" key="11">
    <source>
        <dbReference type="RuleBase" id="RU004181"/>
    </source>
</evidence>
<dbReference type="PRINTS" id="PR00781">
    <property type="entry name" value="LIPOSIGPTASE"/>
</dbReference>
<dbReference type="EMBL" id="JALJXV010000002">
    <property type="protein sequence ID" value="MCP1673800.1"/>
    <property type="molecule type" value="Genomic_DNA"/>
</dbReference>
<evidence type="ECO:0000256" key="9">
    <source>
        <dbReference type="HAMAP-Rule" id="MF_00161"/>
    </source>
</evidence>